<dbReference type="RefSeq" id="WP_191153384.1">
    <property type="nucleotide sequence ID" value="NZ_JACWUN010000001.1"/>
</dbReference>
<dbReference type="PANTHER" id="PTHR35867:SF1">
    <property type="entry name" value="PROTEIN RSEC"/>
    <property type="match status" value="1"/>
</dbReference>
<proteinExistence type="predicted"/>
<name>A0A8J6UHC3_9BACT</name>
<accession>A0A8J6UHC3</accession>
<evidence type="ECO:0000313" key="3">
    <source>
        <dbReference type="Proteomes" id="UP000632828"/>
    </source>
</evidence>
<gene>
    <name evidence="2" type="ORF">ICT70_00285</name>
</gene>
<reference evidence="2" key="1">
    <citation type="submission" date="2020-09" db="EMBL/GenBank/DDBJ databases">
        <title>Pelobacter alkaliphilus sp. nov., a novel anaerobic arsenate-reducing bacterium from terrestrial mud volcano.</title>
        <authorList>
            <person name="Khomyakova M.A."/>
            <person name="Merkel A.Y."/>
            <person name="Slobodkin A.I."/>
        </authorList>
    </citation>
    <scope>NUCLEOTIDE SEQUENCE</scope>
    <source>
        <strain evidence="2">M08fum</strain>
    </source>
</reference>
<dbReference type="PANTHER" id="PTHR35867">
    <property type="entry name" value="PROTEIN RSEC"/>
    <property type="match status" value="1"/>
</dbReference>
<keyword evidence="1" id="KW-1133">Transmembrane helix</keyword>
<dbReference type="Pfam" id="PF04246">
    <property type="entry name" value="RseC_MucC"/>
    <property type="match status" value="1"/>
</dbReference>
<evidence type="ECO:0000256" key="1">
    <source>
        <dbReference type="SAM" id="Phobius"/>
    </source>
</evidence>
<dbReference type="PIRSF" id="PIRSF004923">
    <property type="entry name" value="RseC"/>
    <property type="match status" value="1"/>
</dbReference>
<comment type="caution">
    <text evidence="2">The sequence shown here is derived from an EMBL/GenBank/DDBJ whole genome shotgun (WGS) entry which is preliminary data.</text>
</comment>
<feature type="transmembrane region" description="Helical" evidence="1">
    <location>
        <begin position="107"/>
        <end position="127"/>
    </location>
</feature>
<keyword evidence="3" id="KW-1185">Reference proteome</keyword>
<keyword evidence="1" id="KW-0472">Membrane</keyword>
<organism evidence="2 3">
    <name type="scientific">Pelovirga terrestris</name>
    <dbReference type="NCBI Taxonomy" id="2771352"/>
    <lineage>
        <taxon>Bacteria</taxon>
        <taxon>Pseudomonadati</taxon>
        <taxon>Thermodesulfobacteriota</taxon>
        <taxon>Desulfuromonadia</taxon>
        <taxon>Geobacterales</taxon>
        <taxon>Geobacteraceae</taxon>
        <taxon>Pelovirga</taxon>
    </lineage>
</organism>
<dbReference type="Proteomes" id="UP000632828">
    <property type="component" value="Unassembled WGS sequence"/>
</dbReference>
<sequence length="149" mass="16288">MIEELGTVIALREGGRIALVQCHKQTACASCQAVSVCCSGQGKLREVEARNDAHARESDRVRLATSSRNFLRSSFILYILPVLGLLGGAGFGHQLGTVGFLTIDPELMMALSAIITMAIVFGLIYHLTRRLKRDAFMPIIVAVEMKKQQ</sequence>
<dbReference type="InterPro" id="IPR007359">
    <property type="entry name" value="SigmaE_reg_RseC_MucC"/>
</dbReference>
<dbReference type="AlphaFoldDB" id="A0A8J6UHC3"/>
<protein>
    <submittedName>
        <fullName evidence="2">SoxR reducing system RseC family protein</fullName>
    </submittedName>
</protein>
<feature type="transmembrane region" description="Helical" evidence="1">
    <location>
        <begin position="75"/>
        <end position="95"/>
    </location>
</feature>
<dbReference type="InterPro" id="IPR026268">
    <property type="entry name" value="RseC"/>
</dbReference>
<evidence type="ECO:0000313" key="2">
    <source>
        <dbReference type="EMBL" id="MBD1399105.1"/>
    </source>
</evidence>
<dbReference type="EMBL" id="JACWUN010000001">
    <property type="protein sequence ID" value="MBD1399105.1"/>
    <property type="molecule type" value="Genomic_DNA"/>
</dbReference>
<keyword evidence="1" id="KW-0812">Transmembrane</keyword>